<sequence length="91" mass="9655">MFNFRVVPDSGEPFSVVAGSRDVLAWEKAGPGRSVGAVLAAPTLTAFYQLAYAAASRQRLFTGTQAEFEATCELTRFDEAADAADPTQPAP</sequence>
<name>A0A511CYQ5_9PSEU</name>
<comment type="caution">
    <text evidence="1">The sequence shown here is derived from an EMBL/GenBank/DDBJ whole genome shotgun (WGS) entry which is preliminary data.</text>
</comment>
<dbReference type="OrthoDB" id="3698537at2"/>
<gene>
    <name evidence="1" type="ORF">PA7_15270</name>
</gene>
<organism evidence="1 2">
    <name type="scientific">Pseudonocardia asaccharolytica DSM 44247 = NBRC 16224</name>
    <dbReference type="NCBI Taxonomy" id="1123024"/>
    <lineage>
        <taxon>Bacteria</taxon>
        <taxon>Bacillati</taxon>
        <taxon>Actinomycetota</taxon>
        <taxon>Actinomycetes</taxon>
        <taxon>Pseudonocardiales</taxon>
        <taxon>Pseudonocardiaceae</taxon>
        <taxon>Pseudonocardia</taxon>
    </lineage>
</organism>
<dbReference type="Proteomes" id="UP000321328">
    <property type="component" value="Unassembled WGS sequence"/>
</dbReference>
<dbReference type="AlphaFoldDB" id="A0A511CYQ5"/>
<keyword evidence="2" id="KW-1185">Reference proteome</keyword>
<dbReference type="EMBL" id="BJVI01000011">
    <property type="protein sequence ID" value="GEL17690.1"/>
    <property type="molecule type" value="Genomic_DNA"/>
</dbReference>
<accession>A0A511CYQ5</accession>
<dbReference type="RefSeq" id="WP_028930678.1">
    <property type="nucleotide sequence ID" value="NZ_AUII01000013.1"/>
</dbReference>
<protein>
    <submittedName>
        <fullName evidence="1">Uncharacterized protein</fullName>
    </submittedName>
</protein>
<proteinExistence type="predicted"/>
<evidence type="ECO:0000313" key="2">
    <source>
        <dbReference type="Proteomes" id="UP000321328"/>
    </source>
</evidence>
<reference evidence="1 2" key="1">
    <citation type="submission" date="2019-07" db="EMBL/GenBank/DDBJ databases">
        <title>Whole genome shotgun sequence of Pseudonocardia asaccharolytica NBRC 16224.</title>
        <authorList>
            <person name="Hosoyama A."/>
            <person name="Uohara A."/>
            <person name="Ohji S."/>
            <person name="Ichikawa N."/>
        </authorList>
    </citation>
    <scope>NUCLEOTIDE SEQUENCE [LARGE SCALE GENOMIC DNA]</scope>
    <source>
        <strain evidence="1 2">NBRC 16224</strain>
    </source>
</reference>
<evidence type="ECO:0000313" key="1">
    <source>
        <dbReference type="EMBL" id="GEL17690.1"/>
    </source>
</evidence>
<dbReference type="STRING" id="1123024.GCA_000423625_03021"/>